<evidence type="ECO:0000313" key="7">
    <source>
        <dbReference type="EMBL" id="QEC50423.1"/>
    </source>
</evidence>
<dbReference type="FunFam" id="1.10.10.10:FF:000001">
    <property type="entry name" value="LysR family transcriptional regulator"/>
    <property type="match status" value="1"/>
</dbReference>
<dbReference type="KEGG" id="bsol:FSW04_24435"/>
<dbReference type="Pfam" id="PF00126">
    <property type="entry name" value="HTH_1"/>
    <property type="match status" value="1"/>
</dbReference>
<evidence type="ECO:0000256" key="5">
    <source>
        <dbReference type="SAM" id="MobiDB-lite"/>
    </source>
</evidence>
<dbReference type="GO" id="GO:0003700">
    <property type="term" value="F:DNA-binding transcription factor activity"/>
    <property type="evidence" value="ECO:0007669"/>
    <property type="project" value="InterPro"/>
</dbReference>
<dbReference type="Pfam" id="PF03466">
    <property type="entry name" value="LysR_substrate"/>
    <property type="match status" value="1"/>
</dbReference>
<sequence length="351" mass="37822">MPAEPRTRRVRVESGRAASPAWGGRAGCGPVGTSRQPSWRSVDAELVDPLRAVSARGYRARRGGRPSPFPVFIVVAEEGNIGRAAARLFITQPALSRQMRRLEEELGAQLLIRVPRGVELTGSGRELLDKARVALAAAEDALTIGRGSEPRGRLALGVTMASHQEWFGLAEAFHERYGAVDMEVHSALSDVLQRRVAGGELDAAIVLEPNRLPALTYHHMRDEPLSVWAHPGHRLADRGELSLRDLEGVRVLLVGGAAGRTSGFNRRVRRLFDAAGMRPQFQEAPDLVPMNALRTPDALSVSVATGFPDAVARLTLVPAASMSYEVVHRTDAGTAAVRAFAAFAARHARGA</sequence>
<dbReference type="InterPro" id="IPR036390">
    <property type="entry name" value="WH_DNA-bd_sf"/>
</dbReference>
<dbReference type="InterPro" id="IPR005119">
    <property type="entry name" value="LysR_subst-bd"/>
</dbReference>
<name>A0A5B8UB64_9ACTN</name>
<dbReference type="SUPFAM" id="SSF53850">
    <property type="entry name" value="Periplasmic binding protein-like II"/>
    <property type="match status" value="1"/>
</dbReference>
<reference evidence="7 8" key="1">
    <citation type="journal article" date="2018" name="J. Microbiol.">
        <title>Baekduia soli gen. nov., sp. nov., a novel bacterium isolated from the soil of Baekdu Mountain and proposal of a novel family name, Baekduiaceae fam. nov.</title>
        <authorList>
            <person name="An D.S."/>
            <person name="Siddiqi M.Z."/>
            <person name="Kim K.H."/>
            <person name="Yu H.S."/>
            <person name="Im W.T."/>
        </authorList>
    </citation>
    <scope>NUCLEOTIDE SEQUENCE [LARGE SCALE GENOMIC DNA]</scope>
    <source>
        <strain evidence="7 8">BR7-21</strain>
    </source>
</reference>
<accession>A0A5B8UB64</accession>
<keyword evidence="4" id="KW-0804">Transcription</keyword>
<dbReference type="Proteomes" id="UP000321805">
    <property type="component" value="Chromosome"/>
</dbReference>
<feature type="compositionally biased region" description="Basic and acidic residues" evidence="5">
    <location>
        <begin position="1"/>
        <end position="14"/>
    </location>
</feature>
<feature type="region of interest" description="Disordered" evidence="5">
    <location>
        <begin position="1"/>
        <end position="37"/>
    </location>
</feature>
<dbReference type="GO" id="GO:0032993">
    <property type="term" value="C:protein-DNA complex"/>
    <property type="evidence" value="ECO:0007669"/>
    <property type="project" value="TreeGrafter"/>
</dbReference>
<protein>
    <submittedName>
        <fullName evidence="7">LysR family transcriptional regulator</fullName>
    </submittedName>
</protein>
<dbReference type="AlphaFoldDB" id="A0A5B8UB64"/>
<organism evidence="7 8">
    <name type="scientific">Baekduia soli</name>
    <dbReference type="NCBI Taxonomy" id="496014"/>
    <lineage>
        <taxon>Bacteria</taxon>
        <taxon>Bacillati</taxon>
        <taxon>Actinomycetota</taxon>
        <taxon>Thermoleophilia</taxon>
        <taxon>Solirubrobacterales</taxon>
        <taxon>Baekduiaceae</taxon>
        <taxon>Baekduia</taxon>
    </lineage>
</organism>
<comment type="similarity">
    <text evidence="1">Belongs to the LysR transcriptional regulatory family.</text>
</comment>
<dbReference type="Gene3D" id="1.10.10.10">
    <property type="entry name" value="Winged helix-like DNA-binding domain superfamily/Winged helix DNA-binding domain"/>
    <property type="match status" value="1"/>
</dbReference>
<gene>
    <name evidence="7" type="ORF">FSW04_24435</name>
</gene>
<dbReference type="PANTHER" id="PTHR30346">
    <property type="entry name" value="TRANSCRIPTIONAL DUAL REGULATOR HCAR-RELATED"/>
    <property type="match status" value="1"/>
</dbReference>
<dbReference type="GO" id="GO:0003677">
    <property type="term" value="F:DNA binding"/>
    <property type="evidence" value="ECO:0007669"/>
    <property type="project" value="UniProtKB-KW"/>
</dbReference>
<evidence type="ECO:0000256" key="4">
    <source>
        <dbReference type="ARBA" id="ARBA00023163"/>
    </source>
</evidence>
<evidence type="ECO:0000313" key="8">
    <source>
        <dbReference type="Proteomes" id="UP000321805"/>
    </source>
</evidence>
<dbReference type="SUPFAM" id="SSF46785">
    <property type="entry name" value="Winged helix' DNA-binding domain"/>
    <property type="match status" value="1"/>
</dbReference>
<evidence type="ECO:0000256" key="2">
    <source>
        <dbReference type="ARBA" id="ARBA00023015"/>
    </source>
</evidence>
<dbReference type="EMBL" id="CP042430">
    <property type="protein sequence ID" value="QEC50423.1"/>
    <property type="molecule type" value="Genomic_DNA"/>
</dbReference>
<dbReference type="InterPro" id="IPR036388">
    <property type="entry name" value="WH-like_DNA-bd_sf"/>
</dbReference>
<dbReference type="PROSITE" id="PS50931">
    <property type="entry name" value="HTH_LYSR"/>
    <property type="match status" value="1"/>
</dbReference>
<dbReference type="PRINTS" id="PR00039">
    <property type="entry name" value="HTHLYSR"/>
</dbReference>
<dbReference type="InterPro" id="IPR000847">
    <property type="entry name" value="LysR_HTH_N"/>
</dbReference>
<dbReference type="CDD" id="cd05466">
    <property type="entry name" value="PBP2_LTTR_substrate"/>
    <property type="match status" value="1"/>
</dbReference>
<keyword evidence="3" id="KW-0238">DNA-binding</keyword>
<evidence type="ECO:0000259" key="6">
    <source>
        <dbReference type="PROSITE" id="PS50931"/>
    </source>
</evidence>
<dbReference type="PANTHER" id="PTHR30346:SF28">
    <property type="entry name" value="HTH-TYPE TRANSCRIPTIONAL REGULATOR CYNR"/>
    <property type="match status" value="1"/>
</dbReference>
<dbReference type="Gene3D" id="3.40.190.290">
    <property type="match status" value="1"/>
</dbReference>
<evidence type="ECO:0000256" key="1">
    <source>
        <dbReference type="ARBA" id="ARBA00009437"/>
    </source>
</evidence>
<keyword evidence="2" id="KW-0805">Transcription regulation</keyword>
<evidence type="ECO:0000256" key="3">
    <source>
        <dbReference type="ARBA" id="ARBA00023125"/>
    </source>
</evidence>
<feature type="domain" description="HTH lysR-type" evidence="6">
    <location>
        <begin position="71"/>
        <end position="121"/>
    </location>
</feature>
<dbReference type="OrthoDB" id="3461141at2"/>
<proteinExistence type="inferred from homology"/>
<keyword evidence="8" id="KW-1185">Reference proteome</keyword>